<keyword evidence="6" id="KW-1185">Reference proteome</keyword>
<dbReference type="EMBL" id="CAJSLV010000075">
    <property type="protein sequence ID" value="CAG6396644.1"/>
    <property type="molecule type" value="Genomic_DNA"/>
</dbReference>
<dbReference type="AlphaFoldDB" id="A0A9W4DWB4"/>
<dbReference type="PANTHER" id="PTHR43004:SF19">
    <property type="entry name" value="BINDING MONOOXYGENASE, PUTATIVE (JCVI)-RELATED"/>
    <property type="match status" value="1"/>
</dbReference>
<dbReference type="Gene3D" id="3.50.50.60">
    <property type="entry name" value="FAD/NAD(P)-binding domain"/>
    <property type="match status" value="1"/>
</dbReference>
<protein>
    <submittedName>
        <fullName evidence="5">2-polyprenyl-6-methoxyphenol hydroxylase</fullName>
    </submittedName>
</protein>
<keyword evidence="2" id="KW-0285">Flavoprotein</keyword>
<dbReference type="PRINTS" id="PR00420">
    <property type="entry name" value="RNGMNOXGNASE"/>
</dbReference>
<organism evidence="5 6">
    <name type="scientific">Actinacidiphila cocklensis</name>
    <dbReference type="NCBI Taxonomy" id="887465"/>
    <lineage>
        <taxon>Bacteria</taxon>
        <taxon>Bacillati</taxon>
        <taxon>Actinomycetota</taxon>
        <taxon>Actinomycetes</taxon>
        <taxon>Kitasatosporales</taxon>
        <taxon>Streptomycetaceae</taxon>
        <taxon>Actinacidiphila</taxon>
    </lineage>
</organism>
<dbReference type="SUPFAM" id="SSF51905">
    <property type="entry name" value="FAD/NAD(P)-binding domain"/>
    <property type="match status" value="1"/>
</dbReference>
<evidence type="ECO:0000259" key="4">
    <source>
        <dbReference type="Pfam" id="PF01494"/>
    </source>
</evidence>
<reference evidence="5" key="1">
    <citation type="submission" date="2021-05" db="EMBL/GenBank/DDBJ databases">
        <authorList>
            <person name="Arsene-Ploetze F."/>
        </authorList>
    </citation>
    <scope>NUCLEOTIDE SEQUENCE</scope>
    <source>
        <strain evidence="5">DSM 42138</strain>
    </source>
</reference>
<dbReference type="InterPro" id="IPR002938">
    <property type="entry name" value="FAD-bd"/>
</dbReference>
<evidence type="ECO:0000256" key="3">
    <source>
        <dbReference type="ARBA" id="ARBA00022827"/>
    </source>
</evidence>
<dbReference type="GO" id="GO:0071949">
    <property type="term" value="F:FAD binding"/>
    <property type="evidence" value="ECO:0007669"/>
    <property type="project" value="InterPro"/>
</dbReference>
<name>A0A9W4DWB4_9ACTN</name>
<dbReference type="GO" id="GO:0016709">
    <property type="term" value="F:oxidoreductase activity, acting on paired donors, with incorporation or reduction of molecular oxygen, NAD(P)H as one donor, and incorporation of one atom of oxygen"/>
    <property type="evidence" value="ECO:0007669"/>
    <property type="project" value="UniProtKB-ARBA"/>
</dbReference>
<keyword evidence="3" id="KW-0274">FAD</keyword>
<dbReference type="Pfam" id="PF01494">
    <property type="entry name" value="FAD_binding_3"/>
    <property type="match status" value="1"/>
</dbReference>
<evidence type="ECO:0000256" key="1">
    <source>
        <dbReference type="ARBA" id="ARBA00001974"/>
    </source>
</evidence>
<evidence type="ECO:0000313" key="6">
    <source>
        <dbReference type="Proteomes" id="UP001152519"/>
    </source>
</evidence>
<dbReference type="Pfam" id="PF21274">
    <property type="entry name" value="Rng_hyd_C"/>
    <property type="match status" value="1"/>
</dbReference>
<feature type="domain" description="FAD-binding" evidence="4">
    <location>
        <begin position="16"/>
        <end position="367"/>
    </location>
</feature>
<dbReference type="InterPro" id="IPR050641">
    <property type="entry name" value="RIFMO-like"/>
</dbReference>
<dbReference type="PANTHER" id="PTHR43004">
    <property type="entry name" value="TRK SYSTEM POTASSIUM UPTAKE PROTEIN"/>
    <property type="match status" value="1"/>
</dbReference>
<dbReference type="Proteomes" id="UP001152519">
    <property type="component" value="Unassembled WGS sequence"/>
</dbReference>
<comment type="cofactor">
    <cofactor evidence="1">
        <name>FAD</name>
        <dbReference type="ChEBI" id="CHEBI:57692"/>
    </cofactor>
</comment>
<evidence type="ECO:0000313" key="5">
    <source>
        <dbReference type="EMBL" id="CAG6396644.1"/>
    </source>
</evidence>
<dbReference type="InterPro" id="IPR036188">
    <property type="entry name" value="FAD/NAD-bd_sf"/>
</dbReference>
<evidence type="ECO:0000256" key="2">
    <source>
        <dbReference type="ARBA" id="ARBA00022630"/>
    </source>
</evidence>
<gene>
    <name evidence="5" type="ORF">SCOCK_440010</name>
</gene>
<accession>A0A9W4DWB4</accession>
<dbReference type="Gene3D" id="3.30.70.2450">
    <property type="match status" value="1"/>
</dbReference>
<sequence length="527" mass="54904">MAVNADTGADTGAEVDVDVVVVGGGPTGLMLAAEVGLLGVRAVVLESLPESSREPRANGLVGQVVPALDRRGLYESLSGSAGPPQPNSAYFMFAGLPLDLSGLPESPVYTVAVPQHRIVEVLSARARELGAEIRTGHEVTGLTQREDRVELQVSGPAGPYRLTARYAVGADGAHSVTRKLSGIGFTGVTYDRSVSRHAHVSVPAEWVGPDGLRVPGAGTVPPFLPRRTERGSFNWAPLPGRPPLVATVEWEPAEGDEPMSLEEMAASIRRVLGAEVPLAAPEGPGPFVLRRLSGGNTRVADRFRDGRVFLIGDAAHIYASGGGPGLNAGLQDAINLGWKLAAQLAGTAPEGLLDSYAEERTAAARRTLVYAQAQAAVLEPGSDVDALRTLFGELLQDRSAIQRVADLIAGSDLRYDLGGSHPLVGTHVRDLLLSAPDGPVRVAELARSGRPLLLDLTGTATAAKAAAGWSSLVDVVAARVEPSAEPGFTAALIRPDSFVAWATSAPVPEAADLRGLRAAGARWFGVE</sequence>
<proteinExistence type="predicted"/>
<dbReference type="Gene3D" id="3.40.30.120">
    <property type="match status" value="1"/>
</dbReference>
<dbReference type="RefSeq" id="WP_251495401.1">
    <property type="nucleotide sequence ID" value="NZ_CAJSLV010000075.1"/>
</dbReference>
<comment type="caution">
    <text evidence="5">The sequence shown here is derived from an EMBL/GenBank/DDBJ whole genome shotgun (WGS) entry which is preliminary data.</text>
</comment>